<accession>A0A3P2A165</accession>
<comment type="caution">
    <text evidence="2">The sequence shown here is derived from an EMBL/GenBank/DDBJ whole genome shotgun (WGS) entry which is preliminary data.</text>
</comment>
<dbReference type="OrthoDB" id="8601734at2"/>
<proteinExistence type="predicted"/>
<keyword evidence="1" id="KW-0812">Transmembrane</keyword>
<evidence type="ECO:0000256" key="1">
    <source>
        <dbReference type="SAM" id="Phobius"/>
    </source>
</evidence>
<dbReference type="AlphaFoldDB" id="A0A3P2A165"/>
<keyword evidence="1" id="KW-1133">Transmembrane helix</keyword>
<protein>
    <submittedName>
        <fullName evidence="2">Uncharacterized protein</fullName>
    </submittedName>
</protein>
<dbReference type="RefSeq" id="WP_124796082.1">
    <property type="nucleotide sequence ID" value="NZ_RQYC01000022.1"/>
</dbReference>
<dbReference type="Proteomes" id="UP000269923">
    <property type="component" value="Unassembled WGS sequence"/>
</dbReference>
<keyword evidence="1" id="KW-0472">Membrane</keyword>
<dbReference type="STRING" id="1121352.GCA_000620925_01932"/>
<keyword evidence="3" id="KW-1185">Reference proteome</keyword>
<name>A0A3P2A165_9NEIS</name>
<organism evidence="2 3">
    <name type="scientific">Conchiformibius steedae</name>
    <dbReference type="NCBI Taxonomy" id="153493"/>
    <lineage>
        <taxon>Bacteria</taxon>
        <taxon>Pseudomonadati</taxon>
        <taxon>Pseudomonadota</taxon>
        <taxon>Betaproteobacteria</taxon>
        <taxon>Neisseriales</taxon>
        <taxon>Neisseriaceae</taxon>
        <taxon>Conchiformibius</taxon>
    </lineage>
</organism>
<sequence>MLWEFLATLFAGLGAAGVVLIAKTLLRGRMPKWALPAAAGLGMLGFQVYSEYTWFAHTRAQLPQGARVVAEVPTRAWYKPWSYAVPQVLQFVAADTQNMVVENESRRVNLYFFERRMSAKVHSVRVNCTTGHYTDVSGKHTWQFDGRLREAVCTGKTA</sequence>
<dbReference type="EMBL" id="RQYC01000022">
    <property type="protein sequence ID" value="RRD89161.1"/>
    <property type="molecule type" value="Genomic_DNA"/>
</dbReference>
<evidence type="ECO:0000313" key="2">
    <source>
        <dbReference type="EMBL" id="RRD89161.1"/>
    </source>
</evidence>
<reference evidence="2 3" key="1">
    <citation type="submission" date="2018-11" db="EMBL/GenBank/DDBJ databases">
        <title>Genomes From Bacteria Associated with the Canine Oral Cavity: a Test Case for Automated Genome-Based Taxonomic Assignment.</title>
        <authorList>
            <person name="Coil D.A."/>
            <person name="Jospin G."/>
            <person name="Darling A.E."/>
            <person name="Wallis C."/>
            <person name="Davis I.J."/>
            <person name="Harris S."/>
            <person name="Eisen J.A."/>
            <person name="Holcombe L.J."/>
            <person name="O'Flynn C."/>
        </authorList>
    </citation>
    <scope>NUCLEOTIDE SEQUENCE [LARGE SCALE GENOMIC DNA]</scope>
    <source>
        <strain evidence="2 3">COT-280</strain>
    </source>
</reference>
<gene>
    <name evidence="2" type="ORF">EII21_09945</name>
</gene>
<evidence type="ECO:0000313" key="3">
    <source>
        <dbReference type="Proteomes" id="UP000269923"/>
    </source>
</evidence>
<feature type="transmembrane region" description="Helical" evidence="1">
    <location>
        <begin position="6"/>
        <end position="26"/>
    </location>
</feature>